<reference evidence="3 4" key="1">
    <citation type="journal article" date="2014" name="Nat. Genet.">
        <title>Genome sequence of the hot pepper provides insights into the evolution of pungency in Capsicum species.</title>
        <authorList>
            <person name="Kim S."/>
            <person name="Park M."/>
            <person name="Yeom S.I."/>
            <person name="Kim Y.M."/>
            <person name="Lee J.M."/>
            <person name="Lee H.A."/>
            <person name="Seo E."/>
            <person name="Choi J."/>
            <person name="Cheong K."/>
            <person name="Kim K.T."/>
            <person name="Jung K."/>
            <person name="Lee G.W."/>
            <person name="Oh S.K."/>
            <person name="Bae C."/>
            <person name="Kim S.B."/>
            <person name="Lee H.Y."/>
            <person name="Kim S.Y."/>
            <person name="Kim M.S."/>
            <person name="Kang B.C."/>
            <person name="Jo Y.D."/>
            <person name="Yang H.B."/>
            <person name="Jeong H.J."/>
            <person name="Kang W.H."/>
            <person name="Kwon J.K."/>
            <person name="Shin C."/>
            <person name="Lim J.Y."/>
            <person name="Park J.H."/>
            <person name="Huh J.H."/>
            <person name="Kim J.S."/>
            <person name="Kim B.D."/>
            <person name="Cohen O."/>
            <person name="Paran I."/>
            <person name="Suh M.C."/>
            <person name="Lee S.B."/>
            <person name="Kim Y.K."/>
            <person name="Shin Y."/>
            <person name="Noh S.J."/>
            <person name="Park J."/>
            <person name="Seo Y.S."/>
            <person name="Kwon S.Y."/>
            <person name="Kim H.A."/>
            <person name="Park J.M."/>
            <person name="Kim H.J."/>
            <person name="Choi S.B."/>
            <person name="Bosland P.W."/>
            <person name="Reeves G."/>
            <person name="Jo S.H."/>
            <person name="Lee B.W."/>
            <person name="Cho H.T."/>
            <person name="Choi H.S."/>
            <person name="Lee M.S."/>
            <person name="Yu Y."/>
            <person name="Do Choi Y."/>
            <person name="Park B.S."/>
            <person name="van Deynze A."/>
            <person name="Ashrafi H."/>
            <person name="Hill T."/>
            <person name="Kim W.T."/>
            <person name="Pai H.S."/>
            <person name="Ahn H.K."/>
            <person name="Yeam I."/>
            <person name="Giovannoni J.J."/>
            <person name="Rose J.K."/>
            <person name="Sorensen I."/>
            <person name="Lee S.J."/>
            <person name="Kim R.W."/>
            <person name="Choi I.Y."/>
            <person name="Choi B.S."/>
            <person name="Lim J.S."/>
            <person name="Lee Y.H."/>
            <person name="Choi D."/>
        </authorList>
    </citation>
    <scope>NUCLEOTIDE SEQUENCE [LARGE SCALE GENOMIC DNA]</scope>
    <source>
        <strain evidence="4">cv. CM334</strain>
    </source>
</reference>
<dbReference type="AlphaFoldDB" id="A0A2G2ZPS0"/>
<dbReference type="Proteomes" id="UP000222542">
    <property type="component" value="Unassembled WGS sequence"/>
</dbReference>
<evidence type="ECO:0000313" key="3">
    <source>
        <dbReference type="EMBL" id="PHT83944.1"/>
    </source>
</evidence>
<accession>A0A2G2ZPS0</accession>
<dbReference type="GO" id="GO:0004842">
    <property type="term" value="F:ubiquitin-protein transferase activity"/>
    <property type="evidence" value="ECO:0000318"/>
    <property type="project" value="GO_Central"/>
</dbReference>
<name>A0A2G2ZPS0_CAPAN</name>
<dbReference type="InterPro" id="IPR001810">
    <property type="entry name" value="F-box_dom"/>
</dbReference>
<dbReference type="SUPFAM" id="SSF81383">
    <property type="entry name" value="F-box domain"/>
    <property type="match status" value="1"/>
</dbReference>
<evidence type="ECO:0000259" key="2">
    <source>
        <dbReference type="Pfam" id="PF08268"/>
    </source>
</evidence>
<evidence type="ECO:0000313" key="4">
    <source>
        <dbReference type="Proteomes" id="UP000222542"/>
    </source>
</evidence>
<dbReference type="GO" id="GO:0031146">
    <property type="term" value="P:SCF-dependent proteasomal ubiquitin-dependent protein catabolic process"/>
    <property type="evidence" value="ECO:0000318"/>
    <property type="project" value="GO_Central"/>
</dbReference>
<dbReference type="InterPro" id="IPR017451">
    <property type="entry name" value="F-box-assoc_interact_dom"/>
</dbReference>
<dbReference type="InterPro" id="IPR050796">
    <property type="entry name" value="SCF_F-box_component"/>
</dbReference>
<dbReference type="Gramene" id="PHT83944">
    <property type="protein sequence ID" value="PHT83944"/>
    <property type="gene ID" value="T459_12387"/>
</dbReference>
<dbReference type="PANTHER" id="PTHR31672">
    <property type="entry name" value="BNACNNG10540D PROTEIN"/>
    <property type="match status" value="1"/>
</dbReference>
<sequence>MQNERKIINISILGEEILEDIFSRLILKTVGQLNCVCKGCKTLISTPWFIFALLKRFSSCIDAHYLLFQTRETTGLIPIQNPSCLIKLLVSDYSTVGSIKGLICLTTTNSFHKLICLWNPSMNQFKLIPINLQNIRRKCHVSVGFGYEQISDDYKVIRILN</sequence>
<proteinExistence type="predicted"/>
<comment type="caution">
    <text evidence="3">The sequence shown here is derived from an EMBL/GenBank/DDBJ whole genome shotgun (WGS) entry which is preliminary data.</text>
</comment>
<dbReference type="Pfam" id="PF08268">
    <property type="entry name" value="FBA_3"/>
    <property type="match status" value="1"/>
</dbReference>
<dbReference type="InterPro" id="IPR013187">
    <property type="entry name" value="F-box-assoc_dom_typ3"/>
</dbReference>
<keyword evidence="4" id="KW-1185">Reference proteome</keyword>
<feature type="domain" description="F-box associated beta-propeller type 3" evidence="2">
    <location>
        <begin position="94"/>
        <end position="159"/>
    </location>
</feature>
<dbReference type="InterPro" id="IPR036047">
    <property type="entry name" value="F-box-like_dom_sf"/>
</dbReference>
<evidence type="ECO:0000259" key="1">
    <source>
        <dbReference type="Pfam" id="PF00646"/>
    </source>
</evidence>
<dbReference type="Pfam" id="PF00646">
    <property type="entry name" value="F-box"/>
    <property type="match status" value="1"/>
</dbReference>
<dbReference type="NCBIfam" id="TIGR01640">
    <property type="entry name" value="F_box_assoc_1"/>
    <property type="match status" value="1"/>
</dbReference>
<feature type="domain" description="F-box" evidence="1">
    <location>
        <begin position="10"/>
        <end position="49"/>
    </location>
</feature>
<protein>
    <submittedName>
        <fullName evidence="3">Uncharacterized protein</fullName>
    </submittedName>
</protein>
<dbReference type="PANTHER" id="PTHR31672:SF13">
    <property type="entry name" value="F-BOX PROTEIN CPR30-LIKE"/>
    <property type="match status" value="1"/>
</dbReference>
<dbReference type="EMBL" id="AYRZ02000004">
    <property type="protein sequence ID" value="PHT83944.1"/>
    <property type="molecule type" value="Genomic_DNA"/>
</dbReference>
<reference evidence="3 4" key="2">
    <citation type="journal article" date="2017" name="Genome Biol.">
        <title>New reference genome sequences of hot pepper reveal the massive evolution of plant disease-resistance genes by retroduplication.</title>
        <authorList>
            <person name="Kim S."/>
            <person name="Park J."/>
            <person name="Yeom S.I."/>
            <person name="Kim Y.M."/>
            <person name="Seo E."/>
            <person name="Kim K.T."/>
            <person name="Kim M.S."/>
            <person name="Lee J.M."/>
            <person name="Cheong K."/>
            <person name="Shin H.S."/>
            <person name="Kim S.B."/>
            <person name="Han K."/>
            <person name="Lee J."/>
            <person name="Park M."/>
            <person name="Lee H.A."/>
            <person name="Lee H.Y."/>
            <person name="Lee Y."/>
            <person name="Oh S."/>
            <person name="Lee J.H."/>
            <person name="Choi E."/>
            <person name="Choi E."/>
            <person name="Lee S.E."/>
            <person name="Jeon J."/>
            <person name="Kim H."/>
            <person name="Choi G."/>
            <person name="Song H."/>
            <person name="Lee J."/>
            <person name="Lee S.C."/>
            <person name="Kwon J.K."/>
            <person name="Lee H.Y."/>
            <person name="Koo N."/>
            <person name="Hong Y."/>
            <person name="Kim R.W."/>
            <person name="Kang W.H."/>
            <person name="Huh J.H."/>
            <person name="Kang B.C."/>
            <person name="Yang T.J."/>
            <person name="Lee Y.H."/>
            <person name="Bennetzen J.L."/>
            <person name="Choi D."/>
        </authorList>
    </citation>
    <scope>NUCLEOTIDE SEQUENCE [LARGE SCALE GENOMIC DNA]</scope>
    <source>
        <strain evidence="4">cv. CM334</strain>
    </source>
</reference>
<gene>
    <name evidence="3" type="ORF">T459_12387</name>
</gene>
<organism evidence="3 4">
    <name type="scientific">Capsicum annuum</name>
    <name type="common">Capsicum pepper</name>
    <dbReference type="NCBI Taxonomy" id="4072"/>
    <lineage>
        <taxon>Eukaryota</taxon>
        <taxon>Viridiplantae</taxon>
        <taxon>Streptophyta</taxon>
        <taxon>Embryophyta</taxon>
        <taxon>Tracheophyta</taxon>
        <taxon>Spermatophyta</taxon>
        <taxon>Magnoliopsida</taxon>
        <taxon>eudicotyledons</taxon>
        <taxon>Gunneridae</taxon>
        <taxon>Pentapetalae</taxon>
        <taxon>asterids</taxon>
        <taxon>lamiids</taxon>
        <taxon>Solanales</taxon>
        <taxon>Solanaceae</taxon>
        <taxon>Solanoideae</taxon>
        <taxon>Capsiceae</taxon>
        <taxon>Capsicum</taxon>
    </lineage>
</organism>